<protein>
    <submittedName>
        <fullName evidence="3">MBL fold metallo-hydrolase</fullName>
    </submittedName>
</protein>
<dbReference type="PANTHER" id="PTHR43084">
    <property type="entry name" value="PERSULFIDE DIOXYGENASE ETHE1"/>
    <property type="match status" value="1"/>
</dbReference>
<reference evidence="4" key="1">
    <citation type="journal article" date="2019" name="Int. J. Syst. Evol. Microbiol.">
        <title>The Global Catalogue of Microorganisms (GCM) 10K type strain sequencing project: providing services to taxonomists for standard genome sequencing and annotation.</title>
        <authorList>
            <consortium name="The Broad Institute Genomics Platform"/>
            <consortium name="The Broad Institute Genome Sequencing Center for Infectious Disease"/>
            <person name="Wu L."/>
            <person name="Ma J."/>
        </authorList>
    </citation>
    <scope>NUCLEOTIDE SEQUENCE [LARGE SCALE GENOMIC DNA]</scope>
    <source>
        <strain evidence="4">DT28</strain>
    </source>
</reference>
<dbReference type="InterPro" id="IPR001279">
    <property type="entry name" value="Metallo-B-lactamas"/>
</dbReference>
<sequence>MLMLEHAFDPDSNTYSYLIWDSSSRQAAIIDPVLEFDAPSGRTAHQMADHWIERVQAHGLHLQWLLETHVHADHLSASPYLKSQLGGRIAIGKRISEVQQIFVPIFQATDVVPDGRCFDLLLDDNQQLPLGDLSIQVLFTPGHTPACVSYLVEDAVFVGDTLFMPDYGSARCDFPGGDAATLYQSVQRLFALPASTRMFMCHDYKAPGRAEFSYETTVAAQQAENIHLKLGTTEQQFVAMRQSRDKTLSMPKLMLPSVQVNMRAGQFPPAEDGKVYLKLPVNLL</sequence>
<evidence type="ECO:0000259" key="2">
    <source>
        <dbReference type="SMART" id="SM00849"/>
    </source>
</evidence>
<accession>A0ABV9JI45</accession>
<evidence type="ECO:0000256" key="1">
    <source>
        <dbReference type="ARBA" id="ARBA00022723"/>
    </source>
</evidence>
<name>A0ABV9JI45_9GAMM</name>
<dbReference type="SMART" id="SM00849">
    <property type="entry name" value="Lactamase_B"/>
    <property type="match status" value="1"/>
</dbReference>
<feature type="domain" description="Metallo-beta-lactamase" evidence="2">
    <location>
        <begin position="13"/>
        <end position="202"/>
    </location>
</feature>
<keyword evidence="4" id="KW-1185">Reference proteome</keyword>
<dbReference type="InterPro" id="IPR044528">
    <property type="entry name" value="POD-like_MBL-fold"/>
</dbReference>
<comment type="caution">
    <text evidence="3">The sequence shown here is derived from an EMBL/GenBank/DDBJ whole genome shotgun (WGS) entry which is preliminary data.</text>
</comment>
<dbReference type="Pfam" id="PF00753">
    <property type="entry name" value="Lactamase_B"/>
    <property type="match status" value="1"/>
</dbReference>
<evidence type="ECO:0000313" key="4">
    <source>
        <dbReference type="Proteomes" id="UP001595962"/>
    </source>
</evidence>
<dbReference type="Gene3D" id="3.60.15.10">
    <property type="entry name" value="Ribonuclease Z/Hydroxyacylglutathione hydrolase-like"/>
    <property type="match status" value="1"/>
</dbReference>
<dbReference type="RefSeq" id="WP_377332284.1">
    <property type="nucleotide sequence ID" value="NZ_JBHSGB010000005.1"/>
</dbReference>
<gene>
    <name evidence="3" type="ORF">ACFO3I_05095</name>
</gene>
<dbReference type="EMBL" id="JBHSGB010000005">
    <property type="protein sequence ID" value="MFC4654403.1"/>
    <property type="molecule type" value="Genomic_DNA"/>
</dbReference>
<dbReference type="InterPro" id="IPR051682">
    <property type="entry name" value="Mito_Persulfide_Diox"/>
</dbReference>
<dbReference type="Proteomes" id="UP001595962">
    <property type="component" value="Unassembled WGS sequence"/>
</dbReference>
<organism evidence="3 4">
    <name type="scientific">Rheinheimera marina</name>
    <dbReference type="NCBI Taxonomy" id="1774958"/>
    <lineage>
        <taxon>Bacteria</taxon>
        <taxon>Pseudomonadati</taxon>
        <taxon>Pseudomonadota</taxon>
        <taxon>Gammaproteobacteria</taxon>
        <taxon>Chromatiales</taxon>
        <taxon>Chromatiaceae</taxon>
        <taxon>Rheinheimera</taxon>
    </lineage>
</organism>
<dbReference type="CDD" id="cd07724">
    <property type="entry name" value="POD-like_MBL-fold"/>
    <property type="match status" value="1"/>
</dbReference>
<dbReference type="PANTHER" id="PTHR43084:SF1">
    <property type="entry name" value="PERSULFIDE DIOXYGENASE ETHE1, MITOCHONDRIAL"/>
    <property type="match status" value="1"/>
</dbReference>
<dbReference type="InterPro" id="IPR036866">
    <property type="entry name" value="RibonucZ/Hydroxyglut_hydro"/>
</dbReference>
<dbReference type="SUPFAM" id="SSF56281">
    <property type="entry name" value="Metallo-hydrolase/oxidoreductase"/>
    <property type="match status" value="1"/>
</dbReference>
<proteinExistence type="predicted"/>
<keyword evidence="1" id="KW-0479">Metal-binding</keyword>
<evidence type="ECO:0000313" key="3">
    <source>
        <dbReference type="EMBL" id="MFC4654403.1"/>
    </source>
</evidence>